<accession>A0A0A9FH27</accession>
<keyword evidence="1" id="KW-0812">Transmembrane</keyword>
<evidence type="ECO:0000256" key="1">
    <source>
        <dbReference type="SAM" id="Phobius"/>
    </source>
</evidence>
<evidence type="ECO:0000313" key="2">
    <source>
        <dbReference type="EMBL" id="JAE11597.1"/>
    </source>
</evidence>
<dbReference type="EMBL" id="GBRH01186299">
    <property type="protein sequence ID" value="JAE11597.1"/>
    <property type="molecule type" value="Transcribed_RNA"/>
</dbReference>
<reference evidence="2" key="2">
    <citation type="journal article" date="2015" name="Data Brief">
        <title>Shoot transcriptome of the giant reed, Arundo donax.</title>
        <authorList>
            <person name="Barrero R.A."/>
            <person name="Guerrero F.D."/>
            <person name="Moolhuijzen P."/>
            <person name="Goolsby J.A."/>
            <person name="Tidwell J."/>
            <person name="Bellgard S.E."/>
            <person name="Bellgard M.I."/>
        </authorList>
    </citation>
    <scope>NUCLEOTIDE SEQUENCE</scope>
    <source>
        <tissue evidence="2">Shoot tissue taken approximately 20 cm above the soil surface</tissue>
    </source>
</reference>
<proteinExistence type="predicted"/>
<keyword evidence="1" id="KW-0472">Membrane</keyword>
<sequence length="45" mass="5105">MEGVVLFGFYSSSNSYVRSFVIYSGSISVMFSEYSMCCIIYHLLS</sequence>
<organism evidence="2">
    <name type="scientific">Arundo donax</name>
    <name type="common">Giant reed</name>
    <name type="synonym">Donax arundinaceus</name>
    <dbReference type="NCBI Taxonomy" id="35708"/>
    <lineage>
        <taxon>Eukaryota</taxon>
        <taxon>Viridiplantae</taxon>
        <taxon>Streptophyta</taxon>
        <taxon>Embryophyta</taxon>
        <taxon>Tracheophyta</taxon>
        <taxon>Spermatophyta</taxon>
        <taxon>Magnoliopsida</taxon>
        <taxon>Liliopsida</taxon>
        <taxon>Poales</taxon>
        <taxon>Poaceae</taxon>
        <taxon>PACMAD clade</taxon>
        <taxon>Arundinoideae</taxon>
        <taxon>Arundineae</taxon>
        <taxon>Arundo</taxon>
    </lineage>
</organism>
<feature type="transmembrane region" description="Helical" evidence="1">
    <location>
        <begin position="20"/>
        <end position="44"/>
    </location>
</feature>
<keyword evidence="1" id="KW-1133">Transmembrane helix</keyword>
<protein>
    <submittedName>
        <fullName evidence="2">Uncharacterized protein</fullName>
    </submittedName>
</protein>
<name>A0A0A9FH27_ARUDO</name>
<reference evidence="2" key="1">
    <citation type="submission" date="2014-09" db="EMBL/GenBank/DDBJ databases">
        <authorList>
            <person name="Magalhaes I.L.F."/>
            <person name="Oliveira U."/>
            <person name="Santos F.R."/>
            <person name="Vidigal T.H.D.A."/>
            <person name="Brescovit A.D."/>
            <person name="Santos A.J."/>
        </authorList>
    </citation>
    <scope>NUCLEOTIDE SEQUENCE</scope>
    <source>
        <tissue evidence="2">Shoot tissue taken approximately 20 cm above the soil surface</tissue>
    </source>
</reference>
<dbReference type="AlphaFoldDB" id="A0A0A9FH27"/>